<dbReference type="OrthoDB" id="10261632at2759"/>
<comment type="caution">
    <text evidence="2">The sequence shown here is derived from an EMBL/GenBank/DDBJ whole genome shotgun (WGS) entry which is preliminary data.</text>
</comment>
<feature type="compositionally biased region" description="Basic and acidic residues" evidence="1">
    <location>
        <begin position="109"/>
        <end position="122"/>
    </location>
</feature>
<dbReference type="EMBL" id="SRLO01005355">
    <property type="protein sequence ID" value="TNN29673.1"/>
    <property type="molecule type" value="Genomic_DNA"/>
</dbReference>
<dbReference type="AlphaFoldDB" id="A0A4Z2ELE7"/>
<dbReference type="Proteomes" id="UP000314294">
    <property type="component" value="Unassembled WGS sequence"/>
</dbReference>
<evidence type="ECO:0000313" key="2">
    <source>
        <dbReference type="EMBL" id="TNN29673.1"/>
    </source>
</evidence>
<feature type="region of interest" description="Disordered" evidence="1">
    <location>
        <begin position="102"/>
        <end position="137"/>
    </location>
</feature>
<keyword evidence="3" id="KW-1185">Reference proteome</keyword>
<sequence>MSKLLLDTHSLKTVLLDLPSVGSQLNTTRPSLSSLSTESTRGFLFHDSVLRNETIVSPRTNAPPVPCRAGSPVVCLALEEALLVMELQNAFDWSALAGGPFGRSAVHMGPREERRGEEEPPRPRRPPGGASSATEAP</sequence>
<accession>A0A4Z2ELE7</accession>
<gene>
    <name evidence="2" type="ORF">EYF80_060178</name>
</gene>
<organism evidence="2 3">
    <name type="scientific">Liparis tanakae</name>
    <name type="common">Tanaka's snailfish</name>
    <dbReference type="NCBI Taxonomy" id="230148"/>
    <lineage>
        <taxon>Eukaryota</taxon>
        <taxon>Metazoa</taxon>
        <taxon>Chordata</taxon>
        <taxon>Craniata</taxon>
        <taxon>Vertebrata</taxon>
        <taxon>Euteleostomi</taxon>
        <taxon>Actinopterygii</taxon>
        <taxon>Neopterygii</taxon>
        <taxon>Teleostei</taxon>
        <taxon>Neoteleostei</taxon>
        <taxon>Acanthomorphata</taxon>
        <taxon>Eupercaria</taxon>
        <taxon>Perciformes</taxon>
        <taxon>Cottioidei</taxon>
        <taxon>Cottales</taxon>
        <taxon>Liparidae</taxon>
        <taxon>Liparis</taxon>
    </lineage>
</organism>
<name>A0A4Z2ELE7_9TELE</name>
<protein>
    <submittedName>
        <fullName evidence="2">Uncharacterized protein</fullName>
    </submittedName>
</protein>
<reference evidence="2 3" key="1">
    <citation type="submission" date="2019-03" db="EMBL/GenBank/DDBJ databases">
        <title>First draft genome of Liparis tanakae, snailfish: a comprehensive survey of snailfish specific genes.</title>
        <authorList>
            <person name="Kim W."/>
            <person name="Song I."/>
            <person name="Jeong J.-H."/>
            <person name="Kim D."/>
            <person name="Kim S."/>
            <person name="Ryu S."/>
            <person name="Song J.Y."/>
            <person name="Lee S.K."/>
        </authorList>
    </citation>
    <scope>NUCLEOTIDE SEQUENCE [LARGE SCALE GENOMIC DNA]</scope>
    <source>
        <tissue evidence="2">Muscle</tissue>
    </source>
</reference>
<evidence type="ECO:0000256" key="1">
    <source>
        <dbReference type="SAM" id="MobiDB-lite"/>
    </source>
</evidence>
<proteinExistence type="predicted"/>
<evidence type="ECO:0000313" key="3">
    <source>
        <dbReference type="Proteomes" id="UP000314294"/>
    </source>
</evidence>